<feature type="transmembrane region" description="Helical" evidence="1">
    <location>
        <begin position="20"/>
        <end position="40"/>
    </location>
</feature>
<accession>F5XQZ4</accession>
<dbReference type="Proteomes" id="UP000007947">
    <property type="component" value="Chromosome"/>
</dbReference>
<keyword evidence="1" id="KW-1133">Transmembrane helix</keyword>
<gene>
    <name evidence="2" type="ordered locus">MLP_40020</name>
</gene>
<proteinExistence type="predicted"/>
<sequence>MPAYLVDVGRTRSDRGQMRIRRLLILVVSATVSVSLLGLVRSPGAVAGCVGPTLAVGGPSEPGPSPSSAVALVRGQSTTVSGIFFHAGCEDTGSSSFLGCRAVPPSDPQSPLTGVELTLAQGDRTWVLGTADATDREQQYAISWNVSIPDDVAAGPAELRAGGASLAVQIT</sequence>
<dbReference type="AlphaFoldDB" id="F5XQZ4"/>
<dbReference type="RefSeq" id="WP_013864858.1">
    <property type="nucleotide sequence ID" value="NC_015635.1"/>
</dbReference>
<protein>
    <submittedName>
        <fullName evidence="2">Uncharacterized protein</fullName>
    </submittedName>
</protein>
<evidence type="ECO:0000256" key="1">
    <source>
        <dbReference type="SAM" id="Phobius"/>
    </source>
</evidence>
<organism evidence="2 3">
    <name type="scientific">Microlunatus phosphovorus (strain ATCC 700054 / DSM 10555 / JCM 9379 / NBRC 101784 / NCIMB 13414 / VKM Ac-1990 / NM-1)</name>
    <dbReference type="NCBI Taxonomy" id="1032480"/>
    <lineage>
        <taxon>Bacteria</taxon>
        <taxon>Bacillati</taxon>
        <taxon>Actinomycetota</taxon>
        <taxon>Actinomycetes</taxon>
        <taxon>Propionibacteriales</taxon>
        <taxon>Propionibacteriaceae</taxon>
        <taxon>Microlunatus</taxon>
    </lineage>
</organism>
<evidence type="ECO:0000313" key="3">
    <source>
        <dbReference type="Proteomes" id="UP000007947"/>
    </source>
</evidence>
<reference evidence="2 3" key="1">
    <citation type="submission" date="2011-05" db="EMBL/GenBank/DDBJ databases">
        <title>Whole genome sequence of Microlunatus phosphovorus NM-1.</title>
        <authorList>
            <person name="Hosoyama A."/>
            <person name="Sasaki K."/>
            <person name="Harada T."/>
            <person name="Igarashi R."/>
            <person name="Kawakoshi A."/>
            <person name="Sasagawa M."/>
            <person name="Fukada J."/>
            <person name="Nakamura S."/>
            <person name="Katano Y."/>
            <person name="Hanada S."/>
            <person name="Kamagata Y."/>
            <person name="Nakamura N."/>
            <person name="Yamazaki S."/>
            <person name="Fujita N."/>
        </authorList>
    </citation>
    <scope>NUCLEOTIDE SEQUENCE [LARGE SCALE GENOMIC DNA]</scope>
    <source>
        <strain evidence="3">ATCC 700054 / DSM 10555 / JCM 9379 / NBRC 101784 / NCIMB 13414 / VKM Ac-1990 / NM-1</strain>
    </source>
</reference>
<evidence type="ECO:0000313" key="2">
    <source>
        <dbReference type="EMBL" id="BAK37016.1"/>
    </source>
</evidence>
<dbReference type="KEGG" id="mph:MLP_40020"/>
<dbReference type="EMBL" id="AP012204">
    <property type="protein sequence ID" value="BAK37016.1"/>
    <property type="molecule type" value="Genomic_DNA"/>
</dbReference>
<keyword evidence="3" id="KW-1185">Reference proteome</keyword>
<dbReference type="eggNOG" id="ENOG5033NTY">
    <property type="taxonomic scope" value="Bacteria"/>
</dbReference>
<dbReference type="HOGENOM" id="CLU_1561170_0_0_11"/>
<keyword evidence="1" id="KW-0472">Membrane</keyword>
<name>F5XQZ4_MICPN</name>
<keyword evidence="1" id="KW-0812">Transmembrane</keyword>
<dbReference type="OrthoDB" id="3787526at2"/>